<dbReference type="HOGENOM" id="CLU_095329_0_0_9"/>
<dbReference type="CDD" id="cd06561">
    <property type="entry name" value="AlkD_like"/>
    <property type="match status" value="1"/>
</dbReference>
<dbReference type="AlphaFoldDB" id="H6LI45"/>
<reference evidence="2 3" key="2">
    <citation type="journal article" date="2012" name="PLoS ONE">
        <title>An ancient pathway combining carbon dioxide fixation with the generation and utilization of a sodium ion gradient for ATP synthesis.</title>
        <authorList>
            <person name="Poehlein A."/>
            <person name="Schmidt S."/>
            <person name="Kaster A.K."/>
            <person name="Goenrich M."/>
            <person name="Vollmers J."/>
            <person name="Thurmer A."/>
            <person name="Bertsch J."/>
            <person name="Schuchmann K."/>
            <person name="Voigt B."/>
            <person name="Hecker M."/>
            <person name="Daniel R."/>
            <person name="Thauer R.K."/>
            <person name="Gottschalk G."/>
            <person name="Muller V."/>
        </authorList>
    </citation>
    <scope>NUCLEOTIDE SEQUENCE [LARGE SCALE GENOMIC DNA]</scope>
    <source>
        <strain evidence="3">ATCC 29683 / DSM 1030 / JCM 2381 / KCTC 1655 / WB1</strain>
    </source>
</reference>
<dbReference type="KEGG" id="awo:Awo_c30170"/>
<dbReference type="InterPro" id="IPR016024">
    <property type="entry name" value="ARM-type_fold"/>
</dbReference>
<dbReference type="Pfam" id="PF08713">
    <property type="entry name" value="DNA_alkylation"/>
    <property type="match status" value="1"/>
</dbReference>
<evidence type="ECO:0000313" key="2">
    <source>
        <dbReference type="EMBL" id="AFA49745.1"/>
    </source>
</evidence>
<keyword evidence="3" id="KW-1185">Reference proteome</keyword>
<reference evidence="3" key="1">
    <citation type="submission" date="2011-07" db="EMBL/GenBank/DDBJ databases">
        <title>Complete genome sequence of Acetobacterium woodii.</title>
        <authorList>
            <person name="Poehlein A."/>
            <person name="Schmidt S."/>
            <person name="Kaster A.-K."/>
            <person name="Goenrich M."/>
            <person name="Vollmers J."/>
            <person name="Thuermer A."/>
            <person name="Gottschalk G."/>
            <person name="Thauer R.K."/>
            <person name="Daniel R."/>
            <person name="Mueller V."/>
        </authorList>
    </citation>
    <scope>NUCLEOTIDE SEQUENCE [LARGE SCALE GENOMIC DNA]</scope>
    <source>
        <strain evidence="3">ATCC 29683 / DSM 1030 / JCM 2381 / KCTC 1655 / WB1</strain>
    </source>
</reference>
<dbReference type="Gene3D" id="1.25.10.90">
    <property type="match status" value="1"/>
</dbReference>
<keyword evidence="1" id="KW-0472">Membrane</keyword>
<dbReference type="RefSeq" id="WP_014357342.1">
    <property type="nucleotide sequence ID" value="NC_016894.1"/>
</dbReference>
<evidence type="ECO:0000256" key="1">
    <source>
        <dbReference type="SAM" id="Phobius"/>
    </source>
</evidence>
<dbReference type="InterPro" id="IPR014825">
    <property type="entry name" value="DNA_alkylation"/>
</dbReference>
<dbReference type="PANTHER" id="PTHR34070:SF1">
    <property type="entry name" value="DNA ALKYLATION REPAIR PROTEIN"/>
    <property type="match status" value="1"/>
</dbReference>
<dbReference type="OrthoDB" id="9784740at2"/>
<feature type="transmembrane region" description="Helical" evidence="1">
    <location>
        <begin position="168"/>
        <end position="193"/>
    </location>
</feature>
<sequence>MKIDQKKLQQELQTLADEKYREFSKRLIPGDDNILGVRLPALRKIAKRMAKSDWRAYLETATDDSFEETLLQGMVIGYVEVGLEERLTMIKNYLPKIDNWSICDSFCSGLKFTKNHKEAVWQFLQPYLHSDKAYEIRFGVVMFIDYFVEDHYLEPMFRNFNAIDCDDYYVKMAVAWAIASCYTVFPVMTMIYLKANTLDDVTYNKALQKITESRRVKTDLKGRIRCMKRKKNKF</sequence>
<name>H6LI45_ACEWD</name>
<gene>
    <name evidence="2" type="ordered locus">Awo_c30170</name>
</gene>
<protein>
    <recommendedName>
        <fullName evidence="4">DNA alkylation repair enzyme</fullName>
    </recommendedName>
</protein>
<keyword evidence="1" id="KW-0812">Transmembrane</keyword>
<accession>H6LI45</accession>
<dbReference type="PANTHER" id="PTHR34070">
    <property type="entry name" value="ARMADILLO-TYPE FOLD"/>
    <property type="match status" value="1"/>
</dbReference>
<evidence type="ECO:0008006" key="4">
    <source>
        <dbReference type="Google" id="ProtNLM"/>
    </source>
</evidence>
<dbReference type="STRING" id="931626.Awo_c30170"/>
<dbReference type="SUPFAM" id="SSF48371">
    <property type="entry name" value="ARM repeat"/>
    <property type="match status" value="1"/>
</dbReference>
<dbReference type="EMBL" id="CP002987">
    <property type="protein sequence ID" value="AFA49745.1"/>
    <property type="molecule type" value="Genomic_DNA"/>
</dbReference>
<proteinExistence type="predicted"/>
<keyword evidence="1" id="KW-1133">Transmembrane helix</keyword>
<evidence type="ECO:0000313" key="3">
    <source>
        <dbReference type="Proteomes" id="UP000007177"/>
    </source>
</evidence>
<organism evidence="2 3">
    <name type="scientific">Acetobacterium woodii (strain ATCC 29683 / DSM 1030 / JCM 2381 / KCTC 1655 / WB1)</name>
    <dbReference type="NCBI Taxonomy" id="931626"/>
    <lineage>
        <taxon>Bacteria</taxon>
        <taxon>Bacillati</taxon>
        <taxon>Bacillota</taxon>
        <taxon>Clostridia</taxon>
        <taxon>Eubacteriales</taxon>
        <taxon>Eubacteriaceae</taxon>
        <taxon>Acetobacterium</taxon>
    </lineage>
</organism>
<dbReference type="Proteomes" id="UP000007177">
    <property type="component" value="Chromosome"/>
</dbReference>
<dbReference type="eggNOG" id="COG4912">
    <property type="taxonomic scope" value="Bacteria"/>
</dbReference>